<keyword evidence="1" id="KW-0560">Oxidoreductase</keyword>
<reference evidence="3" key="1">
    <citation type="submission" date="2018-10" db="EMBL/GenBank/DDBJ databases">
        <title>Population genomic analysis revealed the cold adaptation of white poplar.</title>
        <authorList>
            <person name="Liu Y.-J."/>
        </authorList>
    </citation>
    <scope>NUCLEOTIDE SEQUENCE [LARGE SCALE GENOMIC DNA]</scope>
    <source>
        <strain evidence="3">PAL-ZL1</strain>
    </source>
</reference>
<dbReference type="PANTHER" id="PTHR30096">
    <property type="entry name" value="4,5-DOPA DIOXYGENASE EXTRADIOL-LIKE PROTEIN"/>
    <property type="match status" value="1"/>
</dbReference>
<proteinExistence type="predicted"/>
<evidence type="ECO:0000256" key="2">
    <source>
        <dbReference type="SAM" id="MobiDB-lite"/>
    </source>
</evidence>
<feature type="compositionally biased region" description="Basic residues" evidence="2">
    <location>
        <begin position="10"/>
        <end position="19"/>
    </location>
</feature>
<name>A0A4U5PR74_POPAL</name>
<protein>
    <submittedName>
        <fullName evidence="3">Uncharacterized protein</fullName>
    </submittedName>
</protein>
<feature type="region of interest" description="Disordered" evidence="2">
    <location>
        <begin position="1"/>
        <end position="58"/>
    </location>
</feature>
<organism evidence="3">
    <name type="scientific">Populus alba</name>
    <name type="common">White poplar</name>
    <dbReference type="NCBI Taxonomy" id="43335"/>
    <lineage>
        <taxon>Eukaryota</taxon>
        <taxon>Viridiplantae</taxon>
        <taxon>Streptophyta</taxon>
        <taxon>Embryophyta</taxon>
        <taxon>Tracheophyta</taxon>
        <taxon>Spermatophyta</taxon>
        <taxon>Magnoliopsida</taxon>
        <taxon>eudicotyledons</taxon>
        <taxon>Gunneridae</taxon>
        <taxon>Pentapetalae</taxon>
        <taxon>rosids</taxon>
        <taxon>fabids</taxon>
        <taxon>Malpighiales</taxon>
        <taxon>Salicaceae</taxon>
        <taxon>Saliceae</taxon>
        <taxon>Populus</taxon>
    </lineage>
</organism>
<evidence type="ECO:0000313" key="3">
    <source>
        <dbReference type="EMBL" id="TKR99370.1"/>
    </source>
</evidence>
<dbReference type="AlphaFoldDB" id="A0A4U5PR74"/>
<sequence>MGSHSSAPIKRGRPVKQKQTHNPSNQHPPPRNSKLKSQSCQRDALPPHDNCSALGGFKYEDTNHYESKASHPKMAHPWPDHFNPLHVAMGAAGDDAKAKLVHRS</sequence>
<gene>
    <name evidence="3" type="ORF">D5086_0000193720</name>
</gene>
<evidence type="ECO:0000256" key="1">
    <source>
        <dbReference type="ARBA" id="ARBA00023002"/>
    </source>
</evidence>
<dbReference type="Gene3D" id="3.40.830.10">
    <property type="entry name" value="LigB-like"/>
    <property type="match status" value="1"/>
</dbReference>
<comment type="caution">
    <text evidence="3">The sequence shown here is derived from an EMBL/GenBank/DDBJ whole genome shotgun (WGS) entry which is preliminary data.</text>
</comment>
<dbReference type="GO" id="GO:0016491">
    <property type="term" value="F:oxidoreductase activity"/>
    <property type="evidence" value="ECO:0007669"/>
    <property type="project" value="UniProtKB-KW"/>
</dbReference>
<dbReference type="STRING" id="43335.A0A4U5PR74"/>
<dbReference type="SUPFAM" id="SSF53213">
    <property type="entry name" value="LigB-like"/>
    <property type="match status" value="1"/>
</dbReference>
<dbReference type="EMBL" id="RCHU01000636">
    <property type="protein sequence ID" value="TKR99370.1"/>
    <property type="molecule type" value="Genomic_DNA"/>
</dbReference>
<accession>A0A4U5PR74</accession>
<dbReference type="PANTHER" id="PTHR30096:SF0">
    <property type="entry name" value="4,5-DOPA DIOXYGENASE EXTRADIOL-LIKE PROTEIN"/>
    <property type="match status" value="1"/>
</dbReference>